<sequence length="590" mass="68010">MSQLATIFEKIKEDFFDHHQAEVEGENYKLIFSPFSTGFTYDDFLFLNSETASENARKYLDELLEFSQIANTIPREEHFWAVSDDQDYLYIPYRNILADLKLLDPDSLKPEILYDHPIFFRALKTLDEELQSAYRPFLELQAKLESEIKQLQENLSESNRSAVELEIKMKRDNLTELREKWSSEGKKAEAEAEIIEIIKDEFNRFMRRFVEVKGQLETAIRSHAGSGSSFLLTSCMPNNLYSGENLEWRRIRLDHVEIRRILKDLDPDSYTSIMGSADAADLEVESISFELIFVQVTRPWFDDAILRSPFWNINVLDRSEIHIPRYTNKLIFIRKVDVKLPENSKVNDRILKKNVLQSLGPFILNTAQFSSGNRLQLNSVNKSLQLNRKALFNVGSKLGRQPEAPQRKALIAKKQKQFLKVAPRLQSIAMRGRPKIKAPTPVMASFQPVMMTVQPAIIKPAVQDRVRCRFLFVDSTNREKVSTQSVDAEIRPAGSRSAVPETFKHPDSHVLEIDLIRGRKYEIDIRAVGYLQRNVAFQPVKTNPPQPFELTVRLEPDPRQDSSKEAFQLIGVISKEIEAFPNPIKGADYI</sequence>
<organism evidence="2 3">
    <name type="scientific">Robiginitalea biformata (strain ATCC BAA-864 / DSM 15991 / KCTC 12146 / HTCC2501)</name>
    <dbReference type="NCBI Taxonomy" id="313596"/>
    <lineage>
        <taxon>Bacteria</taxon>
        <taxon>Pseudomonadati</taxon>
        <taxon>Bacteroidota</taxon>
        <taxon>Flavobacteriia</taxon>
        <taxon>Flavobacteriales</taxon>
        <taxon>Flavobacteriaceae</taxon>
        <taxon>Robiginitalea</taxon>
    </lineage>
</organism>
<dbReference type="HOGENOM" id="CLU_462215_0_0_10"/>
<dbReference type="AlphaFoldDB" id="A4CM21"/>
<name>A4CM21_ROBBH</name>
<dbReference type="Proteomes" id="UP000009049">
    <property type="component" value="Chromosome"/>
</dbReference>
<dbReference type="eggNOG" id="ENOG50346IR">
    <property type="taxonomic scope" value="Bacteria"/>
</dbReference>
<evidence type="ECO:0000313" key="2">
    <source>
        <dbReference type="EMBL" id="EAR14713.1"/>
    </source>
</evidence>
<reference evidence="2 3" key="1">
    <citation type="journal article" date="2009" name="J. Bacteriol.">
        <title>Complete genome sequence of Robiginitalea biformata HTCC2501.</title>
        <authorList>
            <person name="Oh H.M."/>
            <person name="Giovannoni S.J."/>
            <person name="Lee K."/>
            <person name="Ferriera S."/>
            <person name="Johnson J."/>
            <person name="Cho J.C."/>
        </authorList>
    </citation>
    <scope>NUCLEOTIDE SEQUENCE [LARGE SCALE GENOMIC DNA]</scope>
    <source>
        <strain evidence="3">ATCC BAA-864 / HTCC2501 / KCTC 12146</strain>
    </source>
</reference>
<gene>
    <name evidence="2" type="ordered locus">RB2501_10322</name>
</gene>
<dbReference type="RefSeq" id="WP_015754034.1">
    <property type="nucleotide sequence ID" value="NC_013222.1"/>
</dbReference>
<dbReference type="EMBL" id="CP001712">
    <property type="protein sequence ID" value="EAR14713.1"/>
    <property type="molecule type" value="Genomic_DNA"/>
</dbReference>
<feature type="coiled-coil region" evidence="1">
    <location>
        <begin position="141"/>
        <end position="191"/>
    </location>
</feature>
<proteinExistence type="predicted"/>
<keyword evidence="1" id="KW-0175">Coiled coil</keyword>
<dbReference type="OrthoDB" id="1416786at2"/>
<keyword evidence="3" id="KW-1185">Reference proteome</keyword>
<evidence type="ECO:0000256" key="1">
    <source>
        <dbReference type="SAM" id="Coils"/>
    </source>
</evidence>
<dbReference type="STRING" id="313596.RB2501_10322"/>
<accession>A4CM21</accession>
<protein>
    <submittedName>
        <fullName evidence="2">Uncharacterized protein</fullName>
    </submittedName>
</protein>
<evidence type="ECO:0000313" key="3">
    <source>
        <dbReference type="Proteomes" id="UP000009049"/>
    </source>
</evidence>
<dbReference type="KEGG" id="rbi:RB2501_10322"/>